<dbReference type="GO" id="GO:0008270">
    <property type="term" value="F:zinc ion binding"/>
    <property type="evidence" value="ECO:0007669"/>
    <property type="project" value="InterPro"/>
</dbReference>
<gene>
    <name evidence="3" type="ORF">OLEA9_A006740</name>
</gene>
<evidence type="ECO:0000256" key="1">
    <source>
        <dbReference type="SAM" id="MobiDB-lite"/>
    </source>
</evidence>
<dbReference type="Proteomes" id="UP000594638">
    <property type="component" value="Unassembled WGS sequence"/>
</dbReference>
<proteinExistence type="predicted"/>
<dbReference type="Gramene" id="OE9A006740T1">
    <property type="protein sequence ID" value="OE9A006740C1"/>
    <property type="gene ID" value="OE9A006740"/>
</dbReference>
<accession>A0A8S0RBL7</accession>
<feature type="domain" description="CCHC-type" evidence="2">
    <location>
        <begin position="128"/>
        <end position="142"/>
    </location>
</feature>
<reference evidence="3 4" key="1">
    <citation type="submission" date="2019-12" db="EMBL/GenBank/DDBJ databases">
        <authorList>
            <person name="Alioto T."/>
            <person name="Alioto T."/>
            <person name="Gomez Garrido J."/>
        </authorList>
    </citation>
    <scope>NUCLEOTIDE SEQUENCE [LARGE SCALE GENOMIC DNA]</scope>
</reference>
<dbReference type="Gene3D" id="4.10.60.10">
    <property type="entry name" value="Zinc finger, CCHC-type"/>
    <property type="match status" value="1"/>
</dbReference>
<evidence type="ECO:0000313" key="4">
    <source>
        <dbReference type="Proteomes" id="UP000594638"/>
    </source>
</evidence>
<sequence length="165" mass="18682">MVGSITEYSKETEIESDSNFEKDEAIFDGSIFTCTWDAHRAIVQEAINTTMKVDMMESDKRMISYRSPLLAGTSLSVTSDKGNTPQQAPVNPNMRKIDNSGRFGNRGKTRGVPHNVNSYAKPTREIFYRCQKPGHRSNNCPERKQVNLMEPEAVDEEKDTEVEDE</sequence>
<comment type="caution">
    <text evidence="3">The sequence shown here is derived from an EMBL/GenBank/DDBJ whole genome shotgun (WGS) entry which is preliminary data.</text>
</comment>
<feature type="region of interest" description="Disordered" evidence="1">
    <location>
        <begin position="131"/>
        <end position="165"/>
    </location>
</feature>
<organism evidence="3 4">
    <name type="scientific">Olea europaea subsp. europaea</name>
    <dbReference type="NCBI Taxonomy" id="158383"/>
    <lineage>
        <taxon>Eukaryota</taxon>
        <taxon>Viridiplantae</taxon>
        <taxon>Streptophyta</taxon>
        <taxon>Embryophyta</taxon>
        <taxon>Tracheophyta</taxon>
        <taxon>Spermatophyta</taxon>
        <taxon>Magnoliopsida</taxon>
        <taxon>eudicotyledons</taxon>
        <taxon>Gunneridae</taxon>
        <taxon>Pentapetalae</taxon>
        <taxon>asterids</taxon>
        <taxon>lamiids</taxon>
        <taxon>Lamiales</taxon>
        <taxon>Oleaceae</taxon>
        <taxon>Oleeae</taxon>
        <taxon>Olea</taxon>
    </lineage>
</organism>
<dbReference type="GO" id="GO:0003676">
    <property type="term" value="F:nucleic acid binding"/>
    <property type="evidence" value="ECO:0007669"/>
    <property type="project" value="InterPro"/>
</dbReference>
<dbReference type="Pfam" id="PF00098">
    <property type="entry name" value="zf-CCHC"/>
    <property type="match status" value="1"/>
</dbReference>
<dbReference type="EMBL" id="CACTIH010002346">
    <property type="protein sequence ID" value="CAA2976067.1"/>
    <property type="molecule type" value="Genomic_DNA"/>
</dbReference>
<feature type="compositionally biased region" description="Polar residues" evidence="1">
    <location>
        <begin position="74"/>
        <end position="90"/>
    </location>
</feature>
<dbReference type="OrthoDB" id="785668at2759"/>
<evidence type="ECO:0000313" key="3">
    <source>
        <dbReference type="EMBL" id="CAA2976067.1"/>
    </source>
</evidence>
<feature type="region of interest" description="Disordered" evidence="1">
    <location>
        <begin position="74"/>
        <end position="117"/>
    </location>
</feature>
<dbReference type="AlphaFoldDB" id="A0A8S0RBL7"/>
<evidence type="ECO:0000259" key="2">
    <source>
        <dbReference type="Pfam" id="PF00098"/>
    </source>
</evidence>
<protein>
    <submittedName>
        <fullName evidence="3">Zf-CCHC domain-containing, partial</fullName>
    </submittedName>
</protein>
<name>A0A8S0RBL7_OLEEU</name>
<keyword evidence="4" id="KW-1185">Reference proteome</keyword>
<feature type="compositionally biased region" description="Acidic residues" evidence="1">
    <location>
        <begin position="152"/>
        <end position="165"/>
    </location>
</feature>
<dbReference type="InterPro" id="IPR001878">
    <property type="entry name" value="Znf_CCHC"/>
</dbReference>